<evidence type="ECO:0000313" key="7">
    <source>
        <dbReference type="EMBL" id="KAG2407932.1"/>
    </source>
</evidence>
<keyword evidence="5" id="KW-0325">Glycoprotein</keyword>
<organism evidence="7 8">
    <name type="scientific">Phaseolus angularis</name>
    <name type="common">Azuki bean</name>
    <name type="synonym">Vigna angularis</name>
    <dbReference type="NCBI Taxonomy" id="3914"/>
    <lineage>
        <taxon>Eukaryota</taxon>
        <taxon>Viridiplantae</taxon>
        <taxon>Streptophyta</taxon>
        <taxon>Embryophyta</taxon>
        <taxon>Tracheophyta</taxon>
        <taxon>Spermatophyta</taxon>
        <taxon>Magnoliopsida</taxon>
        <taxon>eudicotyledons</taxon>
        <taxon>Gunneridae</taxon>
        <taxon>Pentapetalae</taxon>
        <taxon>rosids</taxon>
        <taxon>fabids</taxon>
        <taxon>Fabales</taxon>
        <taxon>Fabaceae</taxon>
        <taxon>Papilionoideae</taxon>
        <taxon>50 kb inversion clade</taxon>
        <taxon>NPAAA clade</taxon>
        <taxon>indigoferoid/millettioid clade</taxon>
        <taxon>Phaseoleae</taxon>
        <taxon>Vigna</taxon>
    </lineage>
</organism>
<evidence type="ECO:0000256" key="3">
    <source>
        <dbReference type="ARBA" id="ARBA00022679"/>
    </source>
</evidence>
<dbReference type="Pfam" id="PF02485">
    <property type="entry name" value="Branch"/>
    <property type="match status" value="3"/>
</dbReference>
<feature type="transmembrane region" description="Helical" evidence="6">
    <location>
        <begin position="12"/>
        <end position="32"/>
    </location>
</feature>
<dbReference type="Proteomes" id="UP000743370">
    <property type="component" value="Unassembled WGS sequence"/>
</dbReference>
<dbReference type="InterPro" id="IPR044610">
    <property type="entry name" value="GLCAT14A/B/C"/>
</dbReference>
<protein>
    <submittedName>
        <fullName evidence="7">Beta-glucuronosyltransferase GlcAT14B</fullName>
    </submittedName>
</protein>
<evidence type="ECO:0000256" key="2">
    <source>
        <dbReference type="ARBA" id="ARBA00022676"/>
    </source>
</evidence>
<dbReference type="GO" id="GO:0015020">
    <property type="term" value="F:glucuronosyltransferase activity"/>
    <property type="evidence" value="ECO:0007669"/>
    <property type="project" value="InterPro"/>
</dbReference>
<accession>A0A8T0L8P1</accession>
<feature type="transmembrane region" description="Helical" evidence="6">
    <location>
        <begin position="310"/>
        <end position="335"/>
    </location>
</feature>
<comment type="caution">
    <text evidence="7">The sequence shown here is derived from an EMBL/GenBank/DDBJ whole genome shotgun (WGS) entry which is preliminary data.</text>
</comment>
<comment type="subcellular location">
    <subcellularLocation>
        <location evidence="1">Membrane</location>
        <topology evidence="1">Single-pass type II membrane protein</topology>
    </subcellularLocation>
</comment>
<name>A0A8T0L8P1_PHAAN</name>
<evidence type="ECO:0000313" key="8">
    <source>
        <dbReference type="Proteomes" id="UP000743370"/>
    </source>
</evidence>
<dbReference type="PANTHER" id="PTHR45719">
    <property type="entry name" value="GLYCOSYLTRANSFERASE"/>
    <property type="match status" value="1"/>
</dbReference>
<sequence>METNKQQRKKWFLPLVLSLLLLTLLILFSIFVSTDSSSLLYLYRTRGRVEEPRFVESKLRVSSTSSSESVPRIAYLISGSVGDGETLKRTLKALYHPRNQYAVHLDLEASTQERLELANFVKNEPLFAKLGNVRMVVKANLVTYRGPTMVTNTLHAAAILFKEGGLWDWFINLSASDYPLVTQDGFGFVLMDLNAGLFWNAFLICDVRTVQSVLFVDLLIDELFVLSADRLVPLSLLVAWGGGGGRMPDLLHTLSSTPRHLNFIEHTSDIGWKEDQRAKPVIIDPALYSVNKSDLFWVTEKRNVPTAYKLFTGLIAYAYSGVLSLYFMLTIANMYRKDIGKWNSRTEASSAWMMLSRQFVEYLLWGWDNLPRIVLMYYANFLSSPEGYFHTVICNADEFRNTTVNHDLHFISWDNPPKQHPHFLTINNYEEMVESNAPFARKFGCNEQLLDKIDTELLGRNEHGYVPGKWFDRTNSNTTKPYSAIKNITELKPGPGAERLKRLINGLLSAEDFHTKQCS</sequence>
<evidence type="ECO:0000256" key="1">
    <source>
        <dbReference type="ARBA" id="ARBA00004606"/>
    </source>
</evidence>
<dbReference type="PANTHER" id="PTHR45719:SF5">
    <property type="entry name" value="BETA-GLUCURONOSYLTRANSFERASE GLCAT14B-LIKE"/>
    <property type="match status" value="1"/>
</dbReference>
<gene>
    <name evidence="7" type="ORF">HKW66_Vig0027540</name>
</gene>
<dbReference type="GO" id="GO:0016020">
    <property type="term" value="C:membrane"/>
    <property type="evidence" value="ECO:0007669"/>
    <property type="project" value="UniProtKB-SubCell"/>
</dbReference>
<reference evidence="7 8" key="1">
    <citation type="submission" date="2020-05" db="EMBL/GenBank/DDBJ databases">
        <title>Vigna angularis (adzuki bean) Var. LongXiaoDou No. 4 denovo assembly.</title>
        <authorList>
            <person name="Xiang H."/>
        </authorList>
    </citation>
    <scope>NUCLEOTIDE SEQUENCE [LARGE SCALE GENOMIC DNA]</scope>
    <source>
        <tissue evidence="7">Leaf</tissue>
    </source>
</reference>
<dbReference type="AlphaFoldDB" id="A0A8T0L8P1"/>
<keyword evidence="4 6" id="KW-0472">Membrane</keyword>
<keyword evidence="3" id="KW-0808">Transferase</keyword>
<evidence type="ECO:0000256" key="6">
    <source>
        <dbReference type="SAM" id="Phobius"/>
    </source>
</evidence>
<keyword evidence="2" id="KW-0328">Glycosyltransferase</keyword>
<dbReference type="EMBL" id="JABFOF010000001">
    <property type="protein sequence ID" value="KAG2407932.1"/>
    <property type="molecule type" value="Genomic_DNA"/>
</dbReference>
<keyword evidence="6" id="KW-1133">Transmembrane helix</keyword>
<keyword evidence="6" id="KW-0812">Transmembrane</keyword>
<proteinExistence type="predicted"/>
<evidence type="ECO:0000256" key="4">
    <source>
        <dbReference type="ARBA" id="ARBA00023136"/>
    </source>
</evidence>
<evidence type="ECO:0000256" key="5">
    <source>
        <dbReference type="ARBA" id="ARBA00023180"/>
    </source>
</evidence>
<dbReference type="InterPro" id="IPR003406">
    <property type="entry name" value="Glyco_trans_14"/>
</dbReference>